<dbReference type="EMBL" id="FPCH01000001">
    <property type="protein sequence ID" value="SFV27609.1"/>
    <property type="molecule type" value="Genomic_DNA"/>
</dbReference>
<name>A0A1I7MYW7_9HYPH</name>
<dbReference type="RefSeq" id="WP_092864495.1">
    <property type="nucleotide sequence ID" value="NZ_FPCH01000001.1"/>
</dbReference>
<keyword evidence="1" id="KW-0175">Coiled coil</keyword>
<feature type="region of interest" description="Disordered" evidence="2">
    <location>
        <begin position="103"/>
        <end position="127"/>
    </location>
</feature>
<dbReference type="STRING" id="51670.SAMN04488557_0802"/>
<reference evidence="4" key="1">
    <citation type="submission" date="2016-10" db="EMBL/GenBank/DDBJ databases">
        <authorList>
            <person name="Varghese N."/>
            <person name="Submissions S."/>
        </authorList>
    </citation>
    <scope>NUCLEOTIDE SEQUENCE [LARGE SCALE GENOMIC DNA]</scope>
    <source>
        <strain evidence="4">DSM 1565</strain>
    </source>
</reference>
<proteinExistence type="predicted"/>
<feature type="compositionally biased region" description="Basic and acidic residues" evidence="2">
    <location>
        <begin position="110"/>
        <end position="120"/>
    </location>
</feature>
<organism evidence="3 4">
    <name type="scientific">Hyphomicrobium facile</name>
    <dbReference type="NCBI Taxonomy" id="51670"/>
    <lineage>
        <taxon>Bacteria</taxon>
        <taxon>Pseudomonadati</taxon>
        <taxon>Pseudomonadota</taxon>
        <taxon>Alphaproteobacteria</taxon>
        <taxon>Hyphomicrobiales</taxon>
        <taxon>Hyphomicrobiaceae</taxon>
        <taxon>Hyphomicrobium</taxon>
    </lineage>
</organism>
<keyword evidence="4" id="KW-1185">Reference proteome</keyword>
<dbReference type="OrthoDB" id="7871364at2"/>
<evidence type="ECO:0000256" key="2">
    <source>
        <dbReference type="SAM" id="MobiDB-lite"/>
    </source>
</evidence>
<sequence>MKSRDLAMRLKRREVEEKSRKVDDLERIIREFDQMASDLERQIQLEEDRTGIRDRAHFSYSTFAKAAAQRRDNLRQSTEGLREKLAAAVRERDDTVEQFSRAAQQAANLDDPRAGRRDRPFGITALR</sequence>
<gene>
    <name evidence="3" type="ORF">SAMN04488557_0802</name>
</gene>
<dbReference type="Proteomes" id="UP000199423">
    <property type="component" value="Unassembled WGS sequence"/>
</dbReference>
<evidence type="ECO:0000313" key="3">
    <source>
        <dbReference type="EMBL" id="SFV27609.1"/>
    </source>
</evidence>
<feature type="coiled-coil region" evidence="1">
    <location>
        <begin position="8"/>
        <end position="91"/>
    </location>
</feature>
<evidence type="ECO:0000313" key="4">
    <source>
        <dbReference type="Proteomes" id="UP000199423"/>
    </source>
</evidence>
<protein>
    <recommendedName>
        <fullName evidence="5">Flagellar export protein FliJ</fullName>
    </recommendedName>
</protein>
<evidence type="ECO:0000256" key="1">
    <source>
        <dbReference type="SAM" id="Coils"/>
    </source>
</evidence>
<dbReference type="AlphaFoldDB" id="A0A1I7MYW7"/>
<accession>A0A1I7MYW7</accession>
<evidence type="ECO:0008006" key="5">
    <source>
        <dbReference type="Google" id="ProtNLM"/>
    </source>
</evidence>